<dbReference type="InterPro" id="IPR002890">
    <property type="entry name" value="MG2"/>
</dbReference>
<dbReference type="InterPro" id="IPR041246">
    <property type="entry name" value="Bact_MG10"/>
</dbReference>
<organism evidence="4 5">
    <name type="scientific">Bacteroides eggerthii</name>
    <dbReference type="NCBI Taxonomy" id="28111"/>
    <lineage>
        <taxon>Bacteria</taxon>
        <taxon>Pseudomonadati</taxon>
        <taxon>Bacteroidota</taxon>
        <taxon>Bacteroidia</taxon>
        <taxon>Bacteroidales</taxon>
        <taxon>Bacteroidaceae</taxon>
        <taxon>Bacteroides</taxon>
    </lineage>
</organism>
<dbReference type="Pfam" id="PF17973">
    <property type="entry name" value="bMG10"/>
    <property type="match status" value="1"/>
</dbReference>
<evidence type="ECO:0000256" key="1">
    <source>
        <dbReference type="ARBA" id="ARBA00010556"/>
    </source>
</evidence>
<dbReference type="Pfam" id="PF00207">
    <property type="entry name" value="A2M"/>
    <property type="match status" value="1"/>
</dbReference>
<dbReference type="InterPro" id="IPR051802">
    <property type="entry name" value="YfhM-like"/>
</dbReference>
<dbReference type="Pfam" id="PF01835">
    <property type="entry name" value="MG2"/>
    <property type="match status" value="1"/>
</dbReference>
<evidence type="ECO:0000259" key="3">
    <source>
        <dbReference type="SMART" id="SM01360"/>
    </source>
</evidence>
<dbReference type="PANTHER" id="PTHR40094:SF1">
    <property type="entry name" value="UBIQUITIN DOMAIN-CONTAINING PROTEIN"/>
    <property type="match status" value="1"/>
</dbReference>
<dbReference type="GeneID" id="93069966"/>
<dbReference type="SMART" id="SM01360">
    <property type="entry name" value="A2M"/>
    <property type="match status" value="1"/>
</dbReference>
<keyword evidence="2" id="KW-0732">Signal</keyword>
<dbReference type="PANTHER" id="PTHR40094">
    <property type="entry name" value="ALPHA-2-MACROGLOBULIN HOMOLOG"/>
    <property type="match status" value="1"/>
</dbReference>
<dbReference type="Gene3D" id="1.50.10.20">
    <property type="match status" value="1"/>
</dbReference>
<dbReference type="InterPro" id="IPR001599">
    <property type="entry name" value="Macroglobln_a2"/>
</dbReference>
<feature type="signal peptide" evidence="2">
    <location>
        <begin position="1"/>
        <end position="24"/>
    </location>
</feature>
<feature type="domain" description="Alpha-2-macroglobulin" evidence="3">
    <location>
        <begin position="1174"/>
        <end position="1264"/>
    </location>
</feature>
<sequence length="1938" mass="218543">MNKIRSFFTLLLLMIGLCLSTLQAQSYNSLWKQVEQAQKKSLPQTVVKLTGQIYRKAEQEKNVPQMLKAYICREAYQERLTPDSLYVNLRNLENWAKSEQNPVSKAILHSLLAREYADYMRYNRQLLSGRTALDTDEAPADIREWSSNIFVTKVDEHNLASLQDSVRLLEVSSKEYVPFVVQEDGSRFYGHDMYHLLAARAVDTYLLLDGFRADSLQRMRIAGIYEGMINTYRHRAGAEDATVLATLDYWKWKRTGSGISREPYATYRERKAQVDKEYLGALDNLIREYGAREICAEAYICKADLLRNMGASHMDEALQTCDEGVKRYSAYKRVNELRNIRESILQPHLDINTQGSIYPGDSLELNVSYRNLKGFTLNLYRTDLSEVPWMDTGINNTFYQKHARRMSATHFELEPLAKKAGEPGELLNNLQRTVLKLYVPDEPGVYILQIVPDAVTARTADQFLVSTRFKVLTLALLDNKMEVVTVDGRSGQPISGAKVSFYSTYNEENRKLLQDVTTDAGGKAVIEWNKAIRSYVARKGTDTAMLPQSIYLNRYYERGESGPTEHITLLTDRSLYRPGQTVYVKGISYEQTADTAHVLAGKNYLVRLLDVNRKELVQKSVDTNEFGSFTTEFVLPAVCLNGNFMVEVKDKAAVPVRVEDYKRPTFEIVFNPVEQAYSLGDTVSITGNVKAYNGMAVQDVPAVYTVTRRNHWRYWGQPSAPLVSDTVQLDAKGNFSIPVVLIPDADADLTRGERFSYQVEVSVTGDAGETQTAQYSLSATGQAYFFMSDINRELCREDSISGKLAVMNAYNETLPMEGMCRLYPVIDSKSGKIADKPVYESVFTSGEIKDFAAWKQLPSGEYRFILSVRDRNGKEVSNADNAVNLMLFSLADPRPAMFVETFLYEKNTEFDATHPAVFYFGTSMQDAYVLVDVFGQKGRLESRTLSLSDSIVRMKYPYRKEYGDGVAVQFTFVKNGQLYTRRVELRKRLPKRTLDMKWEVFRDRLRPGQEEEWKLVIKTPQGFPAAAEMLAMMYDASLDRIYSRHQSLSVYYNRYIPYFYWDLSSNYGKSYTPYFPLKSWRVPVWRFDYFCSPYNGIAEVLQIVENDAVLCEPTIVGYGATRTKMKTGRAVEVKYAPALAEESVTDVVFESETIPLDEQALQPMAGLRTNFAETAFFYPQLRTNEQGEVTFSFTMPQSLTRWNFRGYSHTKDMMTGMLDATAVTSKEFMLTPNMPRFVRVGDKTQIAAGIANLTDKEIRGTAVLTLFDPMTEKIISTRRQKFSVEAGKTASVDFRFDVTDRYDLLGVRMVADGGKFSDGEQHLLPVLSNKEYITETLAMPVRGGETRTFSLDSLFNGNSRTATDRRLTVEFTGNPAWYAVQALPVLSQPATDNAISWATAFYANTLAGYIANSQPRIKAVFDNWRLSGGTKDTFLSQLEKNQDVKNILLGESPWLLEATTEAEQQQRIATLFDVNQLNYRNMASLLKLKELQNEEGAWSWFGGMSGNRYVTGYITGLLVRLSLLTDRALPEEVAVMKAKAFDYLNEEALKEYRAIRKAEKNGTKITTLSDATMEYMYLVALGSVKLSGEYAKMFDYFLTKLGRNLVNGTMICKAQTAIILQKQGRRTEANGFIASIKEHLVQTDEMGAHFAFHANPYTWGMLPVPAHVAVMEALREAGGNDALIEEMKLWLLKQKQTTSWNSPVATADAVYALLCQGSDLLESKGDVRITLGDKVLETFSPAKTAVPGLGYIKEAFVQGSPEVKVKSVTVEKRDAGIAWGAVYAQYLSPISDVKQQGSELNVEKRLFVERISADGQKSLQPLSEGTQLSVGDKVVSRLTLSLDRAMDFIQLKDQRGACFEPVSSLSGYRWNNGMGYYAEVEDAGTNFFFDHLGKGVYVLEHSYRVARGGTYETGLATVECAYAPEYASHSAGGTVVIK</sequence>
<proteinExistence type="inferred from homology"/>
<evidence type="ECO:0000313" key="5">
    <source>
        <dbReference type="Proteomes" id="UP000254424"/>
    </source>
</evidence>
<dbReference type="Proteomes" id="UP000254424">
    <property type="component" value="Unassembled WGS sequence"/>
</dbReference>
<name>A0A380ZBV2_9BACE</name>
<dbReference type="RefSeq" id="WP_004289105.1">
    <property type="nucleotide sequence ID" value="NZ_CABKNQ010000019.1"/>
</dbReference>
<accession>A0A380ZBV2</accession>
<gene>
    <name evidence="4" type="ORF">NCTC11155_03233</name>
</gene>
<feature type="chain" id="PRO_5016938066" evidence="2">
    <location>
        <begin position="25"/>
        <end position="1938"/>
    </location>
</feature>
<dbReference type="STRING" id="483216.BACEGG_00823"/>
<protein>
    <submittedName>
        <fullName evidence="4">Alpha-2-macroglobulin</fullName>
    </submittedName>
</protein>
<reference evidence="4 5" key="1">
    <citation type="submission" date="2018-06" db="EMBL/GenBank/DDBJ databases">
        <authorList>
            <consortium name="Pathogen Informatics"/>
            <person name="Doyle S."/>
        </authorList>
    </citation>
    <scope>NUCLEOTIDE SEQUENCE [LARGE SCALE GENOMIC DNA]</scope>
    <source>
        <strain evidence="4 5">NCTC11155</strain>
    </source>
</reference>
<dbReference type="OrthoDB" id="9767116at2"/>
<dbReference type="EMBL" id="UFSX01000002">
    <property type="protein sequence ID" value="SUV43824.1"/>
    <property type="molecule type" value="Genomic_DNA"/>
</dbReference>
<dbReference type="GO" id="GO:0004866">
    <property type="term" value="F:endopeptidase inhibitor activity"/>
    <property type="evidence" value="ECO:0007669"/>
    <property type="project" value="InterPro"/>
</dbReference>
<evidence type="ECO:0000313" key="4">
    <source>
        <dbReference type="EMBL" id="SUV43824.1"/>
    </source>
</evidence>
<evidence type="ECO:0000256" key="2">
    <source>
        <dbReference type="SAM" id="SignalP"/>
    </source>
</evidence>
<comment type="similarity">
    <text evidence="1">Belongs to the protease inhibitor I39 (alpha-2-macroglobulin) family. Bacterial alpha-2-macroglobulin subfamily.</text>
</comment>
<dbReference type="Gene3D" id="2.60.40.1930">
    <property type="match status" value="1"/>
</dbReference>
<dbReference type="SUPFAM" id="SSF48239">
    <property type="entry name" value="Terpenoid cyclases/Protein prenyltransferases"/>
    <property type="match status" value="1"/>
</dbReference>
<dbReference type="InterPro" id="IPR008930">
    <property type="entry name" value="Terpenoid_cyclase/PrenylTrfase"/>
</dbReference>